<feature type="domain" description="Glycosyl transferase family 1" evidence="1">
    <location>
        <begin position="180"/>
        <end position="325"/>
    </location>
</feature>
<dbReference type="CDD" id="cd03811">
    <property type="entry name" value="GT4_GT28_WabH-like"/>
    <property type="match status" value="1"/>
</dbReference>
<evidence type="ECO:0000259" key="1">
    <source>
        <dbReference type="Pfam" id="PF00534"/>
    </source>
</evidence>
<dbReference type="OrthoDB" id="9777346at2"/>
<reference evidence="3 4" key="1">
    <citation type="submission" date="2016-11" db="EMBL/GenBank/DDBJ databases">
        <title>Rahnella oryzae sp. nov., isolated from rice root.</title>
        <authorList>
            <person name="Zhang X.-X."/>
            <person name="Zhang J."/>
        </authorList>
    </citation>
    <scope>NUCLEOTIDE SEQUENCE [LARGE SCALE GENOMIC DNA]</scope>
    <source>
        <strain evidence="3 4">J11-6</strain>
    </source>
</reference>
<gene>
    <name evidence="3" type="ORF">BMI79_19660</name>
</gene>
<dbReference type="AlphaFoldDB" id="A0A1S8CEA0"/>
<sequence length="360" mass="40587">MNIVITGYALSGYGGMETVCKRLVELIAVNNPDTKVDFVFFNEKGEVDEQWYAGLNVQMVASTVRNTKLRRLHFAFVLSSFLRRSKPDLVIALDTLSCYIANVSRKLCLSRYPIASWLHFSLYDLYKYTYILKADAHLVISNGINQQVRELGVKERDIYTVFNPVKKTEDTIPVSVSPANFIYIGRVIFEGQKRLKDLLDSLVALQGDWRLHIVGSGADLLQCQQYAEKKGLSGRVLWHGWQARPWLYAKTNIGDLKALVLTSAFEGLPMTLLEAMAHGVYCVSSDCPTGPADVIDGINGHLYPVKQRAELTKILQGLVNGEIMINQAQIKQSIAKFYDDSYYLNFRQALDSILKSYHGK</sequence>
<comment type="caution">
    <text evidence="3">The sequence shown here is derived from an EMBL/GenBank/DDBJ whole genome shotgun (WGS) entry which is preliminary data.</text>
</comment>
<dbReference type="Pfam" id="PF13439">
    <property type="entry name" value="Glyco_transf_4"/>
    <property type="match status" value="1"/>
</dbReference>
<protein>
    <recommendedName>
        <fullName evidence="5">Glycosyl transferase</fullName>
    </recommendedName>
</protein>
<name>A0A1S8CEA0_9GAMM</name>
<dbReference type="InterPro" id="IPR001296">
    <property type="entry name" value="Glyco_trans_1"/>
</dbReference>
<accession>A0A1S8CEA0</accession>
<dbReference type="Proteomes" id="UP000216021">
    <property type="component" value="Unassembled WGS sequence"/>
</dbReference>
<dbReference type="InterPro" id="IPR028098">
    <property type="entry name" value="Glyco_trans_4-like_N"/>
</dbReference>
<dbReference type="GO" id="GO:0016757">
    <property type="term" value="F:glycosyltransferase activity"/>
    <property type="evidence" value="ECO:0007669"/>
    <property type="project" value="UniProtKB-ARBA"/>
</dbReference>
<dbReference type="EMBL" id="MOXD01000014">
    <property type="protein sequence ID" value="OMQ20130.1"/>
    <property type="molecule type" value="Genomic_DNA"/>
</dbReference>
<keyword evidence="4" id="KW-1185">Reference proteome</keyword>
<dbReference type="Pfam" id="PF00534">
    <property type="entry name" value="Glycos_transf_1"/>
    <property type="match status" value="1"/>
</dbReference>
<evidence type="ECO:0000313" key="3">
    <source>
        <dbReference type="EMBL" id="OMQ20130.1"/>
    </source>
</evidence>
<dbReference type="PANTHER" id="PTHR12526:SF630">
    <property type="entry name" value="GLYCOSYLTRANSFERASE"/>
    <property type="match status" value="1"/>
</dbReference>
<dbReference type="SUPFAM" id="SSF53756">
    <property type="entry name" value="UDP-Glycosyltransferase/glycogen phosphorylase"/>
    <property type="match status" value="1"/>
</dbReference>
<dbReference type="RefSeq" id="WP_076943960.1">
    <property type="nucleotide sequence ID" value="NZ_MOXD01000014.1"/>
</dbReference>
<dbReference type="STRING" id="2034155.BMI79_19660"/>
<evidence type="ECO:0000259" key="2">
    <source>
        <dbReference type="Pfam" id="PF13439"/>
    </source>
</evidence>
<evidence type="ECO:0000313" key="4">
    <source>
        <dbReference type="Proteomes" id="UP000216021"/>
    </source>
</evidence>
<dbReference type="PANTHER" id="PTHR12526">
    <property type="entry name" value="GLYCOSYLTRANSFERASE"/>
    <property type="match status" value="1"/>
</dbReference>
<evidence type="ECO:0008006" key="5">
    <source>
        <dbReference type="Google" id="ProtNLM"/>
    </source>
</evidence>
<organism evidence="3 4">
    <name type="scientific">Serratia oryzae</name>
    <dbReference type="NCBI Taxonomy" id="2034155"/>
    <lineage>
        <taxon>Bacteria</taxon>
        <taxon>Pseudomonadati</taxon>
        <taxon>Pseudomonadota</taxon>
        <taxon>Gammaproteobacteria</taxon>
        <taxon>Enterobacterales</taxon>
        <taxon>Yersiniaceae</taxon>
        <taxon>Serratia</taxon>
    </lineage>
</organism>
<dbReference type="Gene3D" id="3.40.50.2000">
    <property type="entry name" value="Glycogen Phosphorylase B"/>
    <property type="match status" value="2"/>
</dbReference>
<feature type="domain" description="Glycosyltransferase subfamily 4-like N-terminal" evidence="2">
    <location>
        <begin position="13"/>
        <end position="165"/>
    </location>
</feature>
<proteinExistence type="predicted"/>